<dbReference type="InterPro" id="IPR023346">
    <property type="entry name" value="Lysozyme-like_dom_sf"/>
</dbReference>
<feature type="domain" description="Transglycosylase SLT" evidence="5">
    <location>
        <begin position="513"/>
        <end position="614"/>
    </location>
</feature>
<dbReference type="Gene3D" id="1.25.20.10">
    <property type="entry name" value="Bacterial muramidases"/>
    <property type="match status" value="1"/>
</dbReference>
<dbReference type="InterPro" id="IPR008258">
    <property type="entry name" value="Transglycosylase_SLT_dom_1"/>
</dbReference>
<evidence type="ECO:0000313" key="6">
    <source>
        <dbReference type="EMBL" id="MFC3303254.1"/>
    </source>
</evidence>
<gene>
    <name evidence="6" type="ORF">ACFONP_10975</name>
</gene>
<proteinExistence type="inferred from homology"/>
<accession>A0ABV7MCQ6</accession>
<comment type="caution">
    <text evidence="6">The sequence shown here is derived from an EMBL/GenBank/DDBJ whole genome shotgun (WGS) entry which is preliminary data.</text>
</comment>
<feature type="signal peptide" evidence="4">
    <location>
        <begin position="1"/>
        <end position="20"/>
    </location>
</feature>
<comment type="similarity">
    <text evidence="1">Belongs to the transglycosylase Slt family.</text>
</comment>
<evidence type="ECO:0000256" key="2">
    <source>
        <dbReference type="ARBA" id="ARBA00009387"/>
    </source>
</evidence>
<dbReference type="Pfam" id="PF01464">
    <property type="entry name" value="SLT"/>
    <property type="match status" value="1"/>
</dbReference>
<reference evidence="7" key="1">
    <citation type="journal article" date="2019" name="Int. J. Syst. Evol. Microbiol.">
        <title>The Global Catalogue of Microorganisms (GCM) 10K type strain sequencing project: providing services to taxonomists for standard genome sequencing and annotation.</title>
        <authorList>
            <consortium name="The Broad Institute Genomics Platform"/>
            <consortium name="The Broad Institute Genome Sequencing Center for Infectious Disease"/>
            <person name="Wu L."/>
            <person name="Ma J."/>
        </authorList>
    </citation>
    <scope>NUCLEOTIDE SEQUENCE [LARGE SCALE GENOMIC DNA]</scope>
    <source>
        <strain evidence="7">KCTC 22245</strain>
    </source>
</reference>
<dbReference type="SUPFAM" id="SSF53955">
    <property type="entry name" value="Lysozyme-like"/>
    <property type="match status" value="1"/>
</dbReference>
<evidence type="ECO:0000256" key="1">
    <source>
        <dbReference type="ARBA" id="ARBA00007734"/>
    </source>
</evidence>
<dbReference type="RefSeq" id="WP_189575634.1">
    <property type="nucleotide sequence ID" value="NZ_BMXU01000002.1"/>
</dbReference>
<evidence type="ECO:0000313" key="7">
    <source>
        <dbReference type="Proteomes" id="UP001595607"/>
    </source>
</evidence>
<evidence type="ECO:0000259" key="5">
    <source>
        <dbReference type="Pfam" id="PF01464"/>
    </source>
</evidence>
<keyword evidence="3 4" id="KW-0732">Signal</keyword>
<sequence length="730" mass="81685">MSLRHLVTAFAILFLGAAAAAPAPSLKPPAPVSPYIAQDQAQRLRAVFENLDDRQYEAARAARIGITDPLARTIATWAILHSNDETTTIEEIDVFLDAHPGWPNPLTLQRKAERMLDDETPTSTIFTFFDTRDPITGFGKVHLARALLDLRREDLARDYIRKAWIEHNFNTSDSQQILERYGRYLTEEDHFAKADRALFRRSTGGVEDVRGLLSETRAKEVQARYELIRGRRHGVILFEALPPQSQRDSGVLHAIVRYLRRADLEEEAIELAGLAPLNPEKLRDPDGWFYERKLLARWALKEGRFADAYNLSAYSGLEQGADFAEAEFMAGWTALRFLNDPARARAHFDFLTSGVTSPISLARGNYWLGRAYSAMGDEVRARAHYLVAADYPYTFYGQMAIETLGSAAPVFAFPEAVPVTDADRKALDDRDLARAMRILDHIDQNLTFRRFALALDDQLENEGEVRAYAELVRQAHEFDLIVRAGKTSRRNGAGVAEVVYPLVPVPQTATAFVEEPLILGLSRQESEFKVDAYSSARAKGMMQLLDSTARITARKEGIPWERDRLLTDPVYNMTLGAAHLSHLLDRFGGSYVMVLAAYNAGPHRVDDWVETYGDPRDPSVDPIDWVELIPFSETRNYVMRVLENTQVYRSRITDLPLGLQLTEDLTRGSASSFASIGQPVPAPNLWLAADVSGPPIITQPQLDRHPMALVRAEGLIPPVPTVPPATAANR</sequence>
<dbReference type="InterPro" id="IPR008939">
    <property type="entry name" value="Lytic_TGlycosylase_superhlx_U"/>
</dbReference>
<protein>
    <submittedName>
        <fullName evidence="6">Transglycosylase SLT domain-containing protein</fullName>
    </submittedName>
</protein>
<evidence type="ECO:0000256" key="4">
    <source>
        <dbReference type="SAM" id="SignalP"/>
    </source>
</evidence>
<name>A0ABV7MCQ6_9PROT</name>
<keyword evidence="7" id="KW-1185">Reference proteome</keyword>
<dbReference type="Proteomes" id="UP001595607">
    <property type="component" value="Unassembled WGS sequence"/>
</dbReference>
<evidence type="ECO:0000256" key="3">
    <source>
        <dbReference type="ARBA" id="ARBA00022729"/>
    </source>
</evidence>
<dbReference type="Gene3D" id="1.10.530.10">
    <property type="match status" value="1"/>
</dbReference>
<organism evidence="6 7">
    <name type="scientific">Parvularcula lutaonensis</name>
    <dbReference type="NCBI Taxonomy" id="491923"/>
    <lineage>
        <taxon>Bacteria</taxon>
        <taxon>Pseudomonadati</taxon>
        <taxon>Pseudomonadota</taxon>
        <taxon>Alphaproteobacteria</taxon>
        <taxon>Parvularculales</taxon>
        <taxon>Parvularculaceae</taxon>
        <taxon>Parvularcula</taxon>
    </lineage>
</organism>
<dbReference type="PANTHER" id="PTHR37423:SF2">
    <property type="entry name" value="MEMBRANE-BOUND LYTIC MUREIN TRANSGLYCOSYLASE C"/>
    <property type="match status" value="1"/>
</dbReference>
<dbReference type="CDD" id="cd13401">
    <property type="entry name" value="Slt70-like"/>
    <property type="match status" value="1"/>
</dbReference>
<feature type="chain" id="PRO_5047499599" evidence="4">
    <location>
        <begin position="21"/>
        <end position="730"/>
    </location>
</feature>
<dbReference type="EMBL" id="JBHRVA010000003">
    <property type="protein sequence ID" value="MFC3303254.1"/>
    <property type="molecule type" value="Genomic_DNA"/>
</dbReference>
<dbReference type="SUPFAM" id="SSF48435">
    <property type="entry name" value="Bacterial muramidases"/>
    <property type="match status" value="1"/>
</dbReference>
<comment type="similarity">
    <text evidence="2">Belongs to the virb1 family.</text>
</comment>
<dbReference type="PANTHER" id="PTHR37423">
    <property type="entry name" value="SOLUBLE LYTIC MUREIN TRANSGLYCOSYLASE-RELATED"/>
    <property type="match status" value="1"/>
</dbReference>